<comment type="similarity">
    <text evidence="1">Belongs to the sigma-70 factor family. ECF subfamily.</text>
</comment>
<dbReference type="Pfam" id="PF07719">
    <property type="entry name" value="TPR_2"/>
    <property type="match status" value="1"/>
</dbReference>
<dbReference type="Pfam" id="PF08281">
    <property type="entry name" value="Sigma70_r4_2"/>
    <property type="match status" value="1"/>
</dbReference>
<dbReference type="SUPFAM" id="SSF88659">
    <property type="entry name" value="Sigma3 and sigma4 domains of RNA polymerase sigma factors"/>
    <property type="match status" value="1"/>
</dbReference>
<dbReference type="Proteomes" id="UP000603904">
    <property type="component" value="Unassembled WGS sequence"/>
</dbReference>
<dbReference type="InterPro" id="IPR019734">
    <property type="entry name" value="TPR_rpt"/>
</dbReference>
<dbReference type="Gene3D" id="1.25.40.10">
    <property type="entry name" value="Tetratricopeptide repeat domain"/>
    <property type="match status" value="1"/>
</dbReference>
<feature type="repeat" description="TPR" evidence="7">
    <location>
        <begin position="339"/>
        <end position="372"/>
    </location>
</feature>
<evidence type="ECO:0000256" key="3">
    <source>
        <dbReference type="ARBA" id="ARBA00022803"/>
    </source>
</evidence>
<dbReference type="PANTHER" id="PTHR47756">
    <property type="entry name" value="BLL6612 PROTEIN-RELATED"/>
    <property type="match status" value="1"/>
</dbReference>
<evidence type="ECO:0000256" key="6">
    <source>
        <dbReference type="ARBA" id="ARBA00023163"/>
    </source>
</evidence>
<evidence type="ECO:0000256" key="4">
    <source>
        <dbReference type="ARBA" id="ARBA00023015"/>
    </source>
</evidence>
<dbReference type="SMART" id="SM00028">
    <property type="entry name" value="TPR"/>
    <property type="match status" value="1"/>
</dbReference>
<dbReference type="InterPro" id="IPR036388">
    <property type="entry name" value="WH-like_DNA-bd_sf"/>
</dbReference>
<keyword evidence="4" id="KW-0805">Transcription regulation</keyword>
<evidence type="ECO:0000313" key="12">
    <source>
        <dbReference type="Proteomes" id="UP000603904"/>
    </source>
</evidence>
<feature type="domain" description="RNA polymerase sigma-70 region 2" evidence="8">
    <location>
        <begin position="12"/>
        <end position="71"/>
    </location>
</feature>
<dbReference type="InterPro" id="IPR013105">
    <property type="entry name" value="TPR_2"/>
</dbReference>
<dbReference type="RefSeq" id="WP_204061380.1">
    <property type="nucleotide sequence ID" value="NZ_BAAAGP010000048.1"/>
</dbReference>
<dbReference type="PROSITE" id="PS50005">
    <property type="entry name" value="TPR"/>
    <property type="match status" value="1"/>
</dbReference>
<reference evidence="11 12" key="1">
    <citation type="submission" date="2021-01" db="EMBL/GenBank/DDBJ databases">
        <title>Whole genome shotgun sequence of Microbispora corallina NBRC 16416.</title>
        <authorList>
            <person name="Komaki H."/>
            <person name="Tamura T."/>
        </authorList>
    </citation>
    <scope>NUCLEOTIDE SEQUENCE [LARGE SCALE GENOMIC DNA]</scope>
    <source>
        <strain evidence="11 12">NBRC 16416</strain>
    </source>
</reference>
<dbReference type="SUPFAM" id="SSF48452">
    <property type="entry name" value="TPR-like"/>
    <property type="match status" value="1"/>
</dbReference>
<dbReference type="InterPro" id="IPR011990">
    <property type="entry name" value="TPR-like_helical_dom_sf"/>
</dbReference>
<evidence type="ECO:0000313" key="11">
    <source>
        <dbReference type="EMBL" id="GIH44379.1"/>
    </source>
</evidence>
<accession>A0ABQ4GBI6</accession>
<dbReference type="Pfam" id="PF04542">
    <property type="entry name" value="Sigma70_r2"/>
    <property type="match status" value="1"/>
</dbReference>
<dbReference type="InterPro" id="IPR046531">
    <property type="entry name" value="DUF6596"/>
</dbReference>
<dbReference type="EMBL" id="BOOC01000058">
    <property type="protein sequence ID" value="GIH44379.1"/>
    <property type="molecule type" value="Genomic_DNA"/>
</dbReference>
<proteinExistence type="inferred from homology"/>
<evidence type="ECO:0000256" key="5">
    <source>
        <dbReference type="ARBA" id="ARBA00023082"/>
    </source>
</evidence>
<gene>
    <name evidence="11" type="primary">rpoE_29</name>
    <name evidence="11" type="ORF">Mco01_73790</name>
</gene>
<keyword evidence="2" id="KW-0677">Repeat</keyword>
<dbReference type="Gene3D" id="1.10.10.10">
    <property type="entry name" value="Winged helix-like DNA-binding domain superfamily/Winged helix DNA-binding domain"/>
    <property type="match status" value="1"/>
</dbReference>
<keyword evidence="12" id="KW-1185">Reference proteome</keyword>
<dbReference type="InterPro" id="IPR013324">
    <property type="entry name" value="RNA_pol_sigma_r3/r4-like"/>
</dbReference>
<dbReference type="Gene3D" id="1.10.1740.10">
    <property type="match status" value="1"/>
</dbReference>
<keyword evidence="5" id="KW-0731">Sigma factor</keyword>
<name>A0ABQ4GBI6_9ACTN</name>
<protein>
    <submittedName>
        <fullName evidence="11">RNA polymerase subunit sigma-24</fullName>
    </submittedName>
</protein>
<evidence type="ECO:0000256" key="1">
    <source>
        <dbReference type="ARBA" id="ARBA00010641"/>
    </source>
</evidence>
<sequence>MLDDVFRDEWARVLASLVGFLGDFDRAEDAAQEAFTIAAERWPVSGMPDNPGAWLVTTARNRAIDRIRRDRTLTQKIQLLPAPEAAGDEVDDTVIKDDRLELIFTCCHPALPLDGQVALTLRALGGLETADIARAFLVSEETMKRRLTRAKTKIKATGIPFAVPGPQLIPERLDAVLAVIYLIYNEGYSGRVDLGAEAIRLGRVLASLMPDQPEVHGLLALMVIHHARRRARFSGEDLVLLDDQDRSLWDPHQIAEGRAMLDRAIELGGRGPYVVQAAIASLQTRRRIDWPQVARLYRRLVDLTGSPVVELNHAVAVAQAGDPAAALRAVDRLDLDGYVYLHSTRGELLRRLGRHDQAREAYRRALELATSTPERRFLSRRLEQL</sequence>
<dbReference type="SUPFAM" id="SSF88946">
    <property type="entry name" value="Sigma2 domain of RNA polymerase sigma factors"/>
    <property type="match status" value="1"/>
</dbReference>
<evidence type="ECO:0000259" key="8">
    <source>
        <dbReference type="Pfam" id="PF04542"/>
    </source>
</evidence>
<dbReference type="InterPro" id="IPR013325">
    <property type="entry name" value="RNA_pol_sigma_r2"/>
</dbReference>
<dbReference type="NCBIfam" id="TIGR02937">
    <property type="entry name" value="sigma70-ECF"/>
    <property type="match status" value="1"/>
</dbReference>
<dbReference type="InterPro" id="IPR007627">
    <property type="entry name" value="RNA_pol_sigma70_r2"/>
</dbReference>
<dbReference type="PANTHER" id="PTHR47756:SF2">
    <property type="entry name" value="BLL6612 PROTEIN"/>
    <property type="match status" value="1"/>
</dbReference>
<evidence type="ECO:0000259" key="10">
    <source>
        <dbReference type="Pfam" id="PF20239"/>
    </source>
</evidence>
<keyword evidence="3 7" id="KW-0802">TPR repeat</keyword>
<dbReference type="Pfam" id="PF20239">
    <property type="entry name" value="DUF6596"/>
    <property type="match status" value="1"/>
</dbReference>
<evidence type="ECO:0000256" key="7">
    <source>
        <dbReference type="PROSITE-ProRule" id="PRU00339"/>
    </source>
</evidence>
<keyword evidence="6" id="KW-0804">Transcription</keyword>
<evidence type="ECO:0000259" key="9">
    <source>
        <dbReference type="Pfam" id="PF08281"/>
    </source>
</evidence>
<feature type="domain" description="RNA polymerase sigma factor 70 region 4 type 2" evidence="9">
    <location>
        <begin position="104"/>
        <end position="154"/>
    </location>
</feature>
<organism evidence="11 12">
    <name type="scientific">Microbispora corallina</name>
    <dbReference type="NCBI Taxonomy" id="83302"/>
    <lineage>
        <taxon>Bacteria</taxon>
        <taxon>Bacillati</taxon>
        <taxon>Actinomycetota</taxon>
        <taxon>Actinomycetes</taxon>
        <taxon>Streptosporangiales</taxon>
        <taxon>Streptosporangiaceae</taxon>
        <taxon>Microbispora</taxon>
    </lineage>
</organism>
<evidence type="ECO:0000256" key="2">
    <source>
        <dbReference type="ARBA" id="ARBA00022737"/>
    </source>
</evidence>
<dbReference type="InterPro" id="IPR013249">
    <property type="entry name" value="RNA_pol_sigma70_r4_t2"/>
</dbReference>
<comment type="caution">
    <text evidence="11">The sequence shown here is derived from an EMBL/GenBank/DDBJ whole genome shotgun (WGS) entry which is preliminary data.</text>
</comment>
<feature type="domain" description="DUF6596" evidence="10">
    <location>
        <begin position="172"/>
        <end position="264"/>
    </location>
</feature>
<dbReference type="InterPro" id="IPR014284">
    <property type="entry name" value="RNA_pol_sigma-70_dom"/>
</dbReference>